<dbReference type="VEuPathDB" id="AmoebaDB:EHI7A_077810"/>
<dbReference type="Proteomes" id="UP000078387">
    <property type="component" value="Unassembled WGS sequence"/>
</dbReference>
<name>A0A5K1VU93_ENTHI</name>
<dbReference type="VEuPathDB" id="AmoebaDB:EHI8A_079350"/>
<dbReference type="VEuPathDB" id="AmoebaDB:EHI5A_022880"/>
<dbReference type="VEuPathDB" id="AmoebaDB:EHI_199840"/>
<organism evidence="1 2">
    <name type="scientific">Entamoeba histolytica</name>
    <dbReference type="NCBI Taxonomy" id="5759"/>
    <lineage>
        <taxon>Eukaryota</taxon>
        <taxon>Amoebozoa</taxon>
        <taxon>Evosea</taxon>
        <taxon>Archamoebae</taxon>
        <taxon>Mastigamoebida</taxon>
        <taxon>Entamoebidae</taxon>
        <taxon>Entamoeba</taxon>
    </lineage>
</organism>
<evidence type="ECO:0000313" key="2">
    <source>
        <dbReference type="Proteomes" id="UP000078387"/>
    </source>
</evidence>
<dbReference type="AlphaFoldDB" id="A0A5K1VU93"/>
<dbReference type="VEuPathDB" id="AmoebaDB:KM1_140820"/>
<protein>
    <submittedName>
        <fullName evidence="1">Uncharacterized protein</fullName>
    </submittedName>
</protein>
<sequence>MQSLFLATIDDYEQAINSPIASEFNFPNLNDFRTRELNDLISKFHQRLYEKVTEGGCEVSFSIQTKQIGFEMWYFLSVIILDRNFVQETYLVNVSNFTRITSDLILKITTEIFPSLHRDTFVSIHEPKTVNTVMKFHDDRYVVIDNCNIFAAINFTLYHNLSSFFKELFGFAKQINNQINSSKQKSLLLKGIGNEKIFSKESHAIKRLRFTNPQLSFRFIEWCILNYSEITHHSQIQNDELFEQMKLVFNQVKPIYDIINVLDDTVYLDDYISQLDILINTQIETTYNDELSKELVECFNKARKIWISLKEENKSFYDCVLFFSPSKKCCIKNPLQCSSLKWILQVVSKDEFMAYYNEPITQTDSLSYWKHQVNYTNLRIYSRNFIGIKVHSGLLNQQDKQEFIKLYKRAIKKNNSKLIIAQLFVIRQNALELLRILKNHETSTQRRKIADSNNTDDNNQINDLNHKIKEENQPIKEEVNALPPQNSIDEQTTLFYPHENDNNLYSFRQINGQEGNGVVFGENETQPNQITHPNNSIEYLDLDIEEQQPKSILPRNIFFN</sequence>
<gene>
    <name evidence="1" type="ORF">CL6EHI_199840</name>
</gene>
<dbReference type="EMBL" id="BDEQ01000001">
    <property type="protein sequence ID" value="GAT98866.1"/>
    <property type="molecule type" value="Genomic_DNA"/>
</dbReference>
<reference evidence="1 2" key="1">
    <citation type="submission" date="2016-05" db="EMBL/GenBank/DDBJ databases">
        <title>First whole genome sequencing of Entamoeba histolytica HM1:IMSS-clone-6.</title>
        <authorList>
            <person name="Mukherjee Avik.K."/>
            <person name="Izumyama S."/>
            <person name="Nakada-Tsukui K."/>
            <person name="Nozaki T."/>
        </authorList>
    </citation>
    <scope>NUCLEOTIDE SEQUENCE [LARGE SCALE GENOMIC DNA]</scope>
    <source>
        <strain evidence="1 2">HM1:IMSS clone 6</strain>
    </source>
</reference>
<evidence type="ECO:0000313" key="1">
    <source>
        <dbReference type="EMBL" id="GAT98866.1"/>
    </source>
</evidence>
<dbReference type="OMA" id="SEMCERK"/>
<accession>A0A5K1VU93</accession>
<comment type="caution">
    <text evidence="1">The sequence shown here is derived from an EMBL/GenBank/DDBJ whole genome shotgun (WGS) entry which is preliminary data.</text>
</comment>
<proteinExistence type="predicted"/>